<organism evidence="6 7">
    <name type="scientific">Candidatus Aeolococcus gillhamiae</name>
    <dbReference type="NCBI Taxonomy" id="3127015"/>
    <lineage>
        <taxon>Bacteria</taxon>
        <taxon>Bacillati</taxon>
        <taxon>Candidatus Dormiibacterota</taxon>
        <taxon>Candidatus Dormibacteria</taxon>
        <taxon>Candidatus Aeolococcales</taxon>
        <taxon>Candidatus Aeolococcaceae</taxon>
        <taxon>Candidatus Aeolococcus</taxon>
    </lineage>
</organism>
<evidence type="ECO:0000256" key="2">
    <source>
        <dbReference type="ARBA" id="ARBA00022692"/>
    </source>
</evidence>
<comment type="subcellular location">
    <subcellularLocation>
        <location evidence="1">Membrane</location>
        <topology evidence="1">Multi-pass membrane protein</topology>
    </subcellularLocation>
</comment>
<reference evidence="6 7" key="1">
    <citation type="journal article" date="2017" name="Nature">
        <title>Atmospheric trace gases support primary production in Antarctic desert surface soil.</title>
        <authorList>
            <person name="Ji M."/>
            <person name="Greening C."/>
            <person name="Vanwonterghem I."/>
            <person name="Carere C.R."/>
            <person name="Bay S.K."/>
            <person name="Steen J.A."/>
            <person name="Montgomery K."/>
            <person name="Lines T."/>
            <person name="Beardall J."/>
            <person name="van Dorst J."/>
            <person name="Snape I."/>
            <person name="Stott M.B."/>
            <person name="Hugenholtz P."/>
            <person name="Ferrari B.C."/>
        </authorList>
    </citation>
    <scope>NUCLEOTIDE SEQUENCE [LARGE SCALE GENOMIC DNA]</scope>
    <source>
        <strain evidence="6">RRmetagenome_bin12</strain>
    </source>
</reference>
<feature type="transmembrane region" description="Helical" evidence="5">
    <location>
        <begin position="108"/>
        <end position="128"/>
    </location>
</feature>
<dbReference type="Pfam" id="PF07681">
    <property type="entry name" value="DoxX"/>
    <property type="match status" value="1"/>
</dbReference>
<dbReference type="AlphaFoldDB" id="A0A2W6AFX7"/>
<dbReference type="PANTHER" id="PTHR39157:SF1">
    <property type="entry name" value="DOXX FAMILY PROTEIN"/>
    <property type="match status" value="1"/>
</dbReference>
<accession>A0A2W6AFX7</accession>
<evidence type="ECO:0000313" key="7">
    <source>
        <dbReference type="Proteomes" id="UP000248724"/>
    </source>
</evidence>
<keyword evidence="4 5" id="KW-0472">Membrane</keyword>
<proteinExistence type="predicted"/>
<dbReference type="EMBL" id="QHBU01000008">
    <property type="protein sequence ID" value="PZR84208.1"/>
    <property type="molecule type" value="Genomic_DNA"/>
</dbReference>
<dbReference type="PANTHER" id="PTHR39157">
    <property type="entry name" value="INTEGRAL MEMBRANE PROTEIN-RELATED"/>
    <property type="match status" value="1"/>
</dbReference>
<sequence length="202" mass="22011">MPVRGTRATAGVSCNGVPVRLIRSDRVPVVSWSAALVVLRTFLGIAYFTNGLAKLIGFSNFTIGPWTQYLINRPGAKGVLTYDVHNPHYGIPLARDFAHNFVLPNWDVIGWVVTAGELGVGIALLLGIFGRLGAFAGFLMALMLFIWDLGAGGWTYDYLYDVVLLGILMLTPNLPGLDRLMPWSRAYRGRRTVQAPATTSTG</sequence>
<name>A0A2W6AFX7_9BACT</name>
<keyword evidence="2 5" id="KW-0812">Transmembrane</keyword>
<protein>
    <recommendedName>
        <fullName evidence="8">DoxX family protein</fullName>
    </recommendedName>
</protein>
<keyword evidence="3 5" id="KW-1133">Transmembrane helix</keyword>
<evidence type="ECO:0000256" key="5">
    <source>
        <dbReference type="SAM" id="Phobius"/>
    </source>
</evidence>
<evidence type="ECO:0008006" key="8">
    <source>
        <dbReference type="Google" id="ProtNLM"/>
    </source>
</evidence>
<dbReference type="GO" id="GO:0016020">
    <property type="term" value="C:membrane"/>
    <property type="evidence" value="ECO:0007669"/>
    <property type="project" value="UniProtKB-SubCell"/>
</dbReference>
<dbReference type="Proteomes" id="UP000248724">
    <property type="component" value="Unassembled WGS sequence"/>
</dbReference>
<feature type="transmembrane region" description="Helical" evidence="5">
    <location>
        <begin position="135"/>
        <end position="156"/>
    </location>
</feature>
<comment type="caution">
    <text evidence="6">The sequence shown here is derived from an EMBL/GenBank/DDBJ whole genome shotgun (WGS) entry which is preliminary data.</text>
</comment>
<evidence type="ECO:0000256" key="4">
    <source>
        <dbReference type="ARBA" id="ARBA00023136"/>
    </source>
</evidence>
<evidence type="ECO:0000313" key="6">
    <source>
        <dbReference type="EMBL" id="PZR84208.1"/>
    </source>
</evidence>
<feature type="transmembrane region" description="Helical" evidence="5">
    <location>
        <begin position="162"/>
        <end position="181"/>
    </location>
</feature>
<evidence type="ECO:0000256" key="3">
    <source>
        <dbReference type="ARBA" id="ARBA00022989"/>
    </source>
</evidence>
<evidence type="ECO:0000256" key="1">
    <source>
        <dbReference type="ARBA" id="ARBA00004141"/>
    </source>
</evidence>
<dbReference type="InterPro" id="IPR032808">
    <property type="entry name" value="DoxX"/>
</dbReference>
<gene>
    <name evidence="6" type="ORF">DLM65_00320</name>
</gene>
<feature type="transmembrane region" description="Helical" evidence="5">
    <location>
        <begin position="29"/>
        <end position="49"/>
    </location>
</feature>